<feature type="signal peptide" evidence="1">
    <location>
        <begin position="1"/>
        <end position="26"/>
    </location>
</feature>
<dbReference type="KEGG" id="mmai:sS8_1648"/>
<evidence type="ECO:0008006" key="4">
    <source>
        <dbReference type="Google" id="ProtNLM"/>
    </source>
</evidence>
<dbReference type="EMBL" id="AP017928">
    <property type="protein sequence ID" value="BBA33605.1"/>
    <property type="molecule type" value="Genomic_DNA"/>
</dbReference>
<organism evidence="2 3">
    <name type="scientific">Methylocaldum marinum</name>
    <dbReference type="NCBI Taxonomy" id="1432792"/>
    <lineage>
        <taxon>Bacteria</taxon>
        <taxon>Pseudomonadati</taxon>
        <taxon>Pseudomonadota</taxon>
        <taxon>Gammaproteobacteria</taxon>
        <taxon>Methylococcales</taxon>
        <taxon>Methylococcaceae</taxon>
        <taxon>Methylocaldum</taxon>
    </lineage>
</organism>
<proteinExistence type="predicted"/>
<gene>
    <name evidence="2" type="ORF">sS8_1648</name>
</gene>
<feature type="chain" id="PRO_5013077953" description="Lipoprotein" evidence="1">
    <location>
        <begin position="27"/>
        <end position="140"/>
    </location>
</feature>
<keyword evidence="1" id="KW-0732">Signal</keyword>
<evidence type="ECO:0000313" key="2">
    <source>
        <dbReference type="EMBL" id="BBA33605.1"/>
    </source>
</evidence>
<name>A0A250KPK8_9GAMM</name>
<dbReference type="RefSeq" id="WP_145986451.1">
    <property type="nucleotide sequence ID" value="NZ_AP017928.1"/>
</dbReference>
<accession>A0A250KPK8</accession>
<evidence type="ECO:0000256" key="1">
    <source>
        <dbReference type="SAM" id="SignalP"/>
    </source>
</evidence>
<keyword evidence="3" id="KW-1185">Reference proteome</keyword>
<evidence type="ECO:0000313" key="3">
    <source>
        <dbReference type="Proteomes" id="UP000266313"/>
    </source>
</evidence>
<sequence length="140" mass="15452">MTTFKSMPLHRKLICLLIVWSTGCGADEPPLPADLQQTWAAFRTAVQAGDAEGVARISAFPIRANDFGGKIVSASVLEQRFARIFGDAVRQCVAQKRPQSMEGYPGYILDCDNDNLAIGFGFELKRGNYRFTYIDNANAE</sequence>
<dbReference type="PROSITE" id="PS51257">
    <property type="entry name" value="PROKAR_LIPOPROTEIN"/>
    <property type="match status" value="1"/>
</dbReference>
<dbReference type="AlphaFoldDB" id="A0A250KPK8"/>
<dbReference type="Proteomes" id="UP000266313">
    <property type="component" value="Chromosome"/>
</dbReference>
<protein>
    <recommendedName>
        <fullName evidence="4">Lipoprotein</fullName>
    </recommendedName>
</protein>
<reference evidence="2 3" key="1">
    <citation type="submission" date="2016-12" db="EMBL/GenBank/DDBJ databases">
        <title>Genome sequencing of Methylocaldum marinum.</title>
        <authorList>
            <person name="Takeuchi M."/>
            <person name="Kamagata Y."/>
            <person name="Hiraoka S."/>
            <person name="Oshima K."/>
            <person name="Hattori M."/>
            <person name="Iwasaki W."/>
        </authorList>
    </citation>
    <scope>NUCLEOTIDE SEQUENCE [LARGE SCALE GENOMIC DNA]</scope>
    <source>
        <strain evidence="2 3">S8</strain>
    </source>
</reference>